<organism evidence="1 2">
    <name type="scientific">Actinacidiphila epipremni</name>
    <dbReference type="NCBI Taxonomy" id="2053013"/>
    <lineage>
        <taxon>Bacteria</taxon>
        <taxon>Bacillati</taxon>
        <taxon>Actinomycetota</taxon>
        <taxon>Actinomycetes</taxon>
        <taxon>Kitasatosporales</taxon>
        <taxon>Streptomycetaceae</taxon>
        <taxon>Actinacidiphila</taxon>
    </lineage>
</organism>
<evidence type="ECO:0000313" key="1">
    <source>
        <dbReference type="EMBL" id="NJP43934.1"/>
    </source>
</evidence>
<dbReference type="Proteomes" id="UP000734511">
    <property type="component" value="Unassembled WGS sequence"/>
</dbReference>
<evidence type="ECO:0000313" key="2">
    <source>
        <dbReference type="Proteomes" id="UP000734511"/>
    </source>
</evidence>
<proteinExistence type="predicted"/>
<protein>
    <submittedName>
        <fullName evidence="1">Uncharacterized protein</fullName>
    </submittedName>
</protein>
<gene>
    <name evidence="1" type="ORF">HCN08_11030</name>
</gene>
<accession>A0ABX0ZQ56</accession>
<sequence length="144" mass="15509">MIDDLILSLLPGRLGASWGVALARRGARRRKARFERGGPFEAPCRIRVAGRARFPWVGARLAQREGRLVFAPEWHFIQYTAPLAEVRILSAGPVEPADGWSRGQQAVALHLTANGHVVDVALAGPDAECLRRLLGEPAGGGESA</sequence>
<comment type="caution">
    <text evidence="1">The sequence shown here is derived from an EMBL/GenBank/DDBJ whole genome shotgun (WGS) entry which is preliminary data.</text>
</comment>
<keyword evidence="2" id="KW-1185">Reference proteome</keyword>
<name>A0ABX0ZQ56_9ACTN</name>
<dbReference type="EMBL" id="JAATEJ010000006">
    <property type="protein sequence ID" value="NJP43934.1"/>
    <property type="molecule type" value="Genomic_DNA"/>
</dbReference>
<reference evidence="1 2" key="1">
    <citation type="submission" date="2020-03" db="EMBL/GenBank/DDBJ databases">
        <title>WGS of actinomycetes isolated from Thailand.</title>
        <authorList>
            <person name="Thawai C."/>
        </authorList>
    </citation>
    <scope>NUCLEOTIDE SEQUENCE [LARGE SCALE GENOMIC DNA]</scope>
    <source>
        <strain evidence="1 2">PRB2-1</strain>
    </source>
</reference>
<dbReference type="RefSeq" id="WP_167982793.1">
    <property type="nucleotide sequence ID" value="NZ_JAATEJ010000006.1"/>
</dbReference>